<evidence type="ECO:0000313" key="2">
    <source>
        <dbReference type="Proteomes" id="UP000712600"/>
    </source>
</evidence>
<protein>
    <submittedName>
        <fullName evidence="1">Uncharacterized protein</fullName>
    </submittedName>
</protein>
<dbReference type="AlphaFoldDB" id="A0A8S9NHL0"/>
<dbReference type="Proteomes" id="UP000712600">
    <property type="component" value="Unassembled WGS sequence"/>
</dbReference>
<dbReference type="EMBL" id="QGKX02001621">
    <property type="protein sequence ID" value="KAF3504624.1"/>
    <property type="molecule type" value="Genomic_DNA"/>
</dbReference>
<proteinExistence type="predicted"/>
<reference evidence="1" key="1">
    <citation type="submission" date="2019-12" db="EMBL/GenBank/DDBJ databases">
        <title>Genome sequencing and annotation of Brassica cretica.</title>
        <authorList>
            <person name="Studholme D.J."/>
            <person name="Sarris P."/>
        </authorList>
    </citation>
    <scope>NUCLEOTIDE SEQUENCE</scope>
    <source>
        <strain evidence="1">PFS-109/04</strain>
        <tissue evidence="1">Leaf</tissue>
    </source>
</reference>
<comment type="caution">
    <text evidence="1">The sequence shown here is derived from an EMBL/GenBank/DDBJ whole genome shotgun (WGS) entry which is preliminary data.</text>
</comment>
<sequence>MSRFNESSACPADRDGEDKVQYGKIGHLAMVPAKAPFRMHVGRSSTLSGQSGQPLLSWARISFRSLVLVDRPAGELPVRKIHNSFLREDFHVIPSLSESFVAGLDNKASPNLRLLGTVNAFISQRLNMSFRDTQNKN</sequence>
<evidence type="ECO:0000313" key="1">
    <source>
        <dbReference type="EMBL" id="KAF3504624.1"/>
    </source>
</evidence>
<gene>
    <name evidence="1" type="ORF">F2Q69_00040936</name>
</gene>
<accession>A0A8S9NHL0</accession>
<name>A0A8S9NHL0_BRACR</name>
<organism evidence="1 2">
    <name type="scientific">Brassica cretica</name>
    <name type="common">Mustard</name>
    <dbReference type="NCBI Taxonomy" id="69181"/>
    <lineage>
        <taxon>Eukaryota</taxon>
        <taxon>Viridiplantae</taxon>
        <taxon>Streptophyta</taxon>
        <taxon>Embryophyta</taxon>
        <taxon>Tracheophyta</taxon>
        <taxon>Spermatophyta</taxon>
        <taxon>Magnoliopsida</taxon>
        <taxon>eudicotyledons</taxon>
        <taxon>Gunneridae</taxon>
        <taxon>Pentapetalae</taxon>
        <taxon>rosids</taxon>
        <taxon>malvids</taxon>
        <taxon>Brassicales</taxon>
        <taxon>Brassicaceae</taxon>
        <taxon>Brassiceae</taxon>
        <taxon>Brassica</taxon>
    </lineage>
</organism>